<protein>
    <submittedName>
        <fullName evidence="1">Uncharacterized protein</fullName>
    </submittedName>
</protein>
<reference evidence="1" key="1">
    <citation type="submission" date="2020-07" db="EMBL/GenBank/DDBJ databases">
        <authorList>
            <person name="Zhang W."/>
            <person name="Yang S."/>
        </authorList>
    </citation>
    <scope>NUCLEOTIDE SEQUENCE</scope>
    <source>
        <strain evidence="1">Ydyzj-8180</strain>
    </source>
</reference>
<name>A0A7L8Y9Y7_9VIRU</name>
<organism evidence="1">
    <name type="scientific">Torque teno virus</name>
    <dbReference type="NCBI Taxonomy" id="68887"/>
    <lineage>
        <taxon>Viruses</taxon>
        <taxon>Monodnaviria</taxon>
        <taxon>Shotokuvirae</taxon>
        <taxon>Commensaviricota</taxon>
        <taxon>Cardeaviricetes</taxon>
        <taxon>Sanitavirales</taxon>
        <taxon>Anelloviridae</taxon>
    </lineage>
</organism>
<sequence length="72" mass="7805">MLAVGVSLVGVYLYKSLSTPSVSEECDPLPWCNALGGRALRLRLRAAPRTPARADTLARVRPLRARGGREIC</sequence>
<accession>A0A7L8Y9Y7</accession>
<dbReference type="EMBL" id="MT783407">
    <property type="protein sequence ID" value="QOI17563.1"/>
    <property type="molecule type" value="Genomic_DNA"/>
</dbReference>
<evidence type="ECO:0000313" key="1">
    <source>
        <dbReference type="EMBL" id="QOI17563.1"/>
    </source>
</evidence>
<proteinExistence type="predicted"/>